<protein>
    <submittedName>
        <fullName evidence="1">Uncharacterized protein</fullName>
    </submittedName>
</protein>
<proteinExistence type="predicted"/>
<dbReference type="EMBL" id="PSUL01000010">
    <property type="protein sequence ID" value="PPF14560.1"/>
    <property type="molecule type" value="Genomic_DNA"/>
</dbReference>
<sequence>MRYPLVSTALTSTYTTSSSAVEPVPLETEELLRSMFCALDCLLQLMVFVAPLPSRLAVRGVNPAGNVTVPEPIPR</sequence>
<dbReference type="Proteomes" id="UP000237881">
    <property type="component" value="Unassembled WGS sequence"/>
</dbReference>
<name>A0ABD6W966_RATRA</name>
<evidence type="ECO:0000313" key="2">
    <source>
        <dbReference type="Proteomes" id="UP000237881"/>
    </source>
</evidence>
<organism evidence="1 2">
    <name type="scientific">Rathayibacter rathayi</name>
    <name type="common">Corynebacterium rathayi</name>
    <dbReference type="NCBI Taxonomy" id="33887"/>
    <lineage>
        <taxon>Bacteria</taxon>
        <taxon>Bacillati</taxon>
        <taxon>Actinomycetota</taxon>
        <taxon>Actinomycetes</taxon>
        <taxon>Micrococcales</taxon>
        <taxon>Microbacteriaceae</taxon>
        <taxon>Rathayibacter</taxon>
    </lineage>
</organism>
<accession>A0ABD6W966</accession>
<comment type="caution">
    <text evidence="1">The sequence shown here is derived from an EMBL/GenBank/DDBJ whole genome shotgun (WGS) entry which is preliminary data.</text>
</comment>
<gene>
    <name evidence="1" type="ORF">C5C04_06275</name>
</gene>
<reference evidence="1 2" key="1">
    <citation type="submission" date="2018-02" db="EMBL/GenBank/DDBJ databases">
        <title>Bacteriophage NCPPB3778 and a type I-E CRISPR drive the evolution of the US Biological Select Agent, Rathayibacter toxicus.</title>
        <authorList>
            <person name="Davis E.W.II."/>
            <person name="Tabima J.F."/>
            <person name="Weisberg A.J."/>
            <person name="Lopes L.D."/>
            <person name="Wiseman M.S."/>
            <person name="Wiseman M.S."/>
            <person name="Pupko T."/>
            <person name="Belcher M.S."/>
            <person name="Sechler A.J."/>
            <person name="Tancos M.A."/>
            <person name="Schroeder B.K."/>
            <person name="Murray T.D."/>
            <person name="Luster D.G."/>
            <person name="Schneider W.L."/>
            <person name="Rogers E."/>
            <person name="Andreote F.D."/>
            <person name="Grunwald N.J."/>
            <person name="Putnam M.L."/>
            <person name="Chang J.H."/>
        </authorList>
    </citation>
    <scope>NUCLEOTIDE SEQUENCE [LARGE SCALE GENOMIC DNA]</scope>
    <source>
        <strain evidence="1 2">AY1I9</strain>
    </source>
</reference>
<evidence type="ECO:0000313" key="1">
    <source>
        <dbReference type="EMBL" id="PPF14560.1"/>
    </source>
</evidence>
<dbReference type="AlphaFoldDB" id="A0ABD6W966"/>